<organism evidence="1 2">
    <name type="scientific">Zizania palustris</name>
    <name type="common">Northern wild rice</name>
    <dbReference type="NCBI Taxonomy" id="103762"/>
    <lineage>
        <taxon>Eukaryota</taxon>
        <taxon>Viridiplantae</taxon>
        <taxon>Streptophyta</taxon>
        <taxon>Embryophyta</taxon>
        <taxon>Tracheophyta</taxon>
        <taxon>Spermatophyta</taxon>
        <taxon>Magnoliopsida</taxon>
        <taxon>Liliopsida</taxon>
        <taxon>Poales</taxon>
        <taxon>Poaceae</taxon>
        <taxon>BOP clade</taxon>
        <taxon>Oryzoideae</taxon>
        <taxon>Oryzeae</taxon>
        <taxon>Zizaniinae</taxon>
        <taxon>Zizania</taxon>
    </lineage>
</organism>
<comment type="caution">
    <text evidence="1">The sequence shown here is derived from an EMBL/GenBank/DDBJ whole genome shotgun (WGS) entry which is preliminary data.</text>
</comment>
<keyword evidence="2" id="KW-1185">Reference proteome</keyword>
<reference evidence="1" key="1">
    <citation type="journal article" date="2021" name="bioRxiv">
        <title>Whole Genome Assembly and Annotation of Northern Wild Rice, Zizania palustris L., Supports a Whole Genome Duplication in the Zizania Genus.</title>
        <authorList>
            <person name="Haas M."/>
            <person name="Kono T."/>
            <person name="Macchietto M."/>
            <person name="Millas R."/>
            <person name="McGilp L."/>
            <person name="Shao M."/>
            <person name="Duquette J."/>
            <person name="Hirsch C.N."/>
            <person name="Kimball J."/>
        </authorList>
    </citation>
    <scope>NUCLEOTIDE SEQUENCE</scope>
    <source>
        <tissue evidence="1">Fresh leaf tissue</tissue>
    </source>
</reference>
<reference evidence="1" key="2">
    <citation type="submission" date="2021-02" db="EMBL/GenBank/DDBJ databases">
        <authorList>
            <person name="Kimball J.A."/>
            <person name="Haas M.W."/>
            <person name="Macchietto M."/>
            <person name="Kono T."/>
            <person name="Duquette J."/>
            <person name="Shao M."/>
        </authorList>
    </citation>
    <scope>NUCLEOTIDE SEQUENCE</scope>
    <source>
        <tissue evidence="1">Fresh leaf tissue</tissue>
    </source>
</reference>
<dbReference type="EMBL" id="JAAALK010000286">
    <property type="protein sequence ID" value="KAG8063780.1"/>
    <property type="molecule type" value="Genomic_DNA"/>
</dbReference>
<name>A0A8J5VET4_ZIZPA</name>
<sequence>MSVHRLVSMFCFDVLSMKIPEKTVFPHEILWMELYRLLNVPRSCLKHHVWMSGSTAYDKIVVLLLVESSEVSAAVKRTQQGRLLSLLSHCTSVAGRHKSCALGD</sequence>
<proteinExistence type="predicted"/>
<dbReference type="AlphaFoldDB" id="A0A8J5VET4"/>
<evidence type="ECO:0000313" key="2">
    <source>
        <dbReference type="Proteomes" id="UP000729402"/>
    </source>
</evidence>
<accession>A0A8J5VET4</accession>
<protein>
    <submittedName>
        <fullName evidence="1">Uncharacterized protein</fullName>
    </submittedName>
</protein>
<evidence type="ECO:0000313" key="1">
    <source>
        <dbReference type="EMBL" id="KAG8063780.1"/>
    </source>
</evidence>
<dbReference type="Proteomes" id="UP000729402">
    <property type="component" value="Unassembled WGS sequence"/>
</dbReference>
<gene>
    <name evidence="1" type="ORF">GUJ93_ZPchr0003g18618</name>
</gene>